<dbReference type="Gene3D" id="3.30.70.270">
    <property type="match status" value="1"/>
</dbReference>
<accession>A0A6I6CX39</accession>
<feature type="domain" description="GGDEF" evidence="4">
    <location>
        <begin position="461"/>
        <end position="595"/>
    </location>
</feature>
<gene>
    <name evidence="5" type="ORF">GM160_08710</name>
</gene>
<dbReference type="PROSITE" id="PS50883">
    <property type="entry name" value="EAL"/>
    <property type="match status" value="1"/>
</dbReference>
<dbReference type="SMART" id="SM00267">
    <property type="entry name" value="GGDEF"/>
    <property type="match status" value="1"/>
</dbReference>
<dbReference type="PANTHER" id="PTHR33121:SF71">
    <property type="entry name" value="OXYGEN SENSOR PROTEIN DOSP"/>
    <property type="match status" value="1"/>
</dbReference>
<evidence type="ECO:0000259" key="3">
    <source>
        <dbReference type="PROSITE" id="PS50883"/>
    </source>
</evidence>
<dbReference type="KEGG" id="ghl:GM160_08710"/>
<evidence type="ECO:0000256" key="1">
    <source>
        <dbReference type="ARBA" id="ARBA00001946"/>
    </source>
</evidence>
<dbReference type="InterPro" id="IPR029787">
    <property type="entry name" value="Nucleotide_cyclase"/>
</dbReference>
<keyword evidence="2" id="KW-1133">Transmembrane helix</keyword>
<dbReference type="SMART" id="SM00052">
    <property type="entry name" value="EAL"/>
    <property type="match status" value="1"/>
</dbReference>
<dbReference type="AlphaFoldDB" id="A0A6I6CX39"/>
<dbReference type="InterPro" id="IPR050706">
    <property type="entry name" value="Cyclic-di-GMP_PDE-like"/>
</dbReference>
<evidence type="ECO:0000256" key="2">
    <source>
        <dbReference type="SAM" id="Phobius"/>
    </source>
</evidence>
<dbReference type="InterPro" id="IPR035919">
    <property type="entry name" value="EAL_sf"/>
</dbReference>
<dbReference type="InterPro" id="IPR043128">
    <property type="entry name" value="Rev_trsase/Diguanyl_cyclase"/>
</dbReference>
<dbReference type="FunFam" id="3.30.70.270:FF:000001">
    <property type="entry name" value="Diguanylate cyclase domain protein"/>
    <property type="match status" value="1"/>
</dbReference>
<dbReference type="Gene3D" id="3.30.450.290">
    <property type="match status" value="1"/>
</dbReference>
<dbReference type="RefSeq" id="WP_156574622.1">
    <property type="nucleotide sequence ID" value="NZ_CP046415.1"/>
</dbReference>
<dbReference type="Proteomes" id="UP000427716">
    <property type="component" value="Chromosome"/>
</dbReference>
<proteinExistence type="predicted"/>
<keyword evidence="6" id="KW-1185">Reference proteome</keyword>
<dbReference type="Gene3D" id="3.20.20.450">
    <property type="entry name" value="EAL domain"/>
    <property type="match status" value="1"/>
</dbReference>
<feature type="domain" description="EAL" evidence="3">
    <location>
        <begin position="605"/>
        <end position="853"/>
    </location>
</feature>
<sequence length="853" mass="95698">MRTIKSFILAMSLLVSLLFFGGAYLIVSGIFNQSVQQSALKDSDLLARSTFASMYQLMSTGWTREQLEDFVEANRQALAGSGYDLEIYRGPVVAEQYGQIDQAPIDDSVAAVFDSGRTLEHVEQHAVRYTFPLRAEAKCLACHATAEEGDVLGVIDVEQDFSAAIAEARENFFFWLILLAPLPIIGAGLITVFVNRRITRSVELLEENAAKVNRVADLRNLSLGDTDLGFDELNRVFRSFEELVGKFRSVAVDRDLLEFEIKLLEKFIITSEVVRDWHDYICRLMTDINEVIETYTLFSIFKVDDELFDLDVFWRSPPSEDSRKLLERAVREHMADHPNLSDATLVHINHHVADHDGALIELDESDVRVQVKSLLVDSPKIGGIVGIGVQAETVNDETRLLVIESVLSTLLNVVGSVKAIFKYTRDLEYYATRDPLTNLYNQRVFWELIGYEIDRAQRHDQRFALLLIDLDNFKLVNDSYGHAFGDSFLKAFADAIGKGLKRGDIFARYGGDEFVVVLPETDLEKACVTANAVLAETDGIVLTAPDGDPVSASVSIGIAVYPDHAQEPKDLFLFADNMMYKAKAEGKARVAVPSEEDVMDVFRSISEKGLTILRAVEEKRIVPYFQPILATGPDRIEAVEVLSRIDLGETIMGASEFIEIAEKMGVIDRIDYIMIEKALAEVSASGFAGLVFINLSPRALVLSEFIPTVRRIVETAGVEKQRIVFELTERDTVKNIQVLEKFVQELRLEGFKFAIDDFGSGFSSFHYLKHFPIDYLKIEGDFILNLLEDSRDRAFVRLIAELSRELEIHTVAEFVESEEVLEQVRALGIDYAQGFLIGRPAPSPMRYLPAATD</sequence>
<dbReference type="Pfam" id="PF00563">
    <property type="entry name" value="EAL"/>
    <property type="match status" value="1"/>
</dbReference>
<dbReference type="SUPFAM" id="SSF55073">
    <property type="entry name" value="Nucleotide cyclase"/>
    <property type="match status" value="1"/>
</dbReference>
<dbReference type="SUPFAM" id="SSF141868">
    <property type="entry name" value="EAL domain-like"/>
    <property type="match status" value="1"/>
</dbReference>
<dbReference type="PROSITE" id="PS50887">
    <property type="entry name" value="GGDEF"/>
    <property type="match status" value="1"/>
</dbReference>
<dbReference type="Pfam" id="PF00990">
    <property type="entry name" value="GGDEF"/>
    <property type="match status" value="1"/>
</dbReference>
<dbReference type="EMBL" id="CP046415">
    <property type="protein sequence ID" value="QGT78966.1"/>
    <property type="molecule type" value="Genomic_DNA"/>
</dbReference>
<protein>
    <submittedName>
        <fullName evidence="5">EAL domain-containing protein</fullName>
    </submittedName>
</protein>
<feature type="transmembrane region" description="Helical" evidence="2">
    <location>
        <begin position="172"/>
        <end position="194"/>
    </location>
</feature>
<dbReference type="CDD" id="cd01948">
    <property type="entry name" value="EAL"/>
    <property type="match status" value="1"/>
</dbReference>
<evidence type="ECO:0000313" key="6">
    <source>
        <dbReference type="Proteomes" id="UP000427716"/>
    </source>
</evidence>
<organism evidence="5 6">
    <name type="scientific">Guyparkeria halophila</name>
    <dbReference type="NCBI Taxonomy" id="47960"/>
    <lineage>
        <taxon>Bacteria</taxon>
        <taxon>Pseudomonadati</taxon>
        <taxon>Pseudomonadota</taxon>
        <taxon>Gammaproteobacteria</taxon>
        <taxon>Chromatiales</taxon>
        <taxon>Thioalkalibacteraceae</taxon>
        <taxon>Guyparkeria</taxon>
    </lineage>
</organism>
<name>A0A6I6CX39_9GAMM</name>
<dbReference type="NCBIfam" id="TIGR00254">
    <property type="entry name" value="GGDEF"/>
    <property type="match status" value="1"/>
</dbReference>
<dbReference type="InterPro" id="IPR001633">
    <property type="entry name" value="EAL_dom"/>
</dbReference>
<dbReference type="GO" id="GO:0071111">
    <property type="term" value="F:cyclic-guanylate-specific phosphodiesterase activity"/>
    <property type="evidence" value="ECO:0007669"/>
    <property type="project" value="InterPro"/>
</dbReference>
<dbReference type="PANTHER" id="PTHR33121">
    <property type="entry name" value="CYCLIC DI-GMP PHOSPHODIESTERASE PDEF"/>
    <property type="match status" value="1"/>
</dbReference>
<dbReference type="InterPro" id="IPR000160">
    <property type="entry name" value="GGDEF_dom"/>
</dbReference>
<keyword evidence="2" id="KW-0472">Membrane</keyword>
<evidence type="ECO:0000259" key="4">
    <source>
        <dbReference type="PROSITE" id="PS50887"/>
    </source>
</evidence>
<reference evidence="5 6" key="1">
    <citation type="submission" date="2019-11" db="EMBL/GenBank/DDBJ databases">
        <authorList>
            <person name="Zhang J."/>
            <person name="Sun C."/>
        </authorList>
    </citation>
    <scope>NUCLEOTIDE SEQUENCE [LARGE SCALE GENOMIC DNA]</scope>
    <source>
        <strain evidence="6">sp2</strain>
    </source>
</reference>
<dbReference type="CDD" id="cd01949">
    <property type="entry name" value="GGDEF"/>
    <property type="match status" value="1"/>
</dbReference>
<evidence type="ECO:0000313" key="5">
    <source>
        <dbReference type="EMBL" id="QGT78966.1"/>
    </source>
</evidence>
<keyword evidence="2" id="KW-0812">Transmembrane</keyword>
<comment type="cofactor">
    <cofactor evidence="1">
        <name>Mg(2+)</name>
        <dbReference type="ChEBI" id="CHEBI:18420"/>
    </cofactor>
</comment>